<proteinExistence type="predicted"/>
<feature type="compositionally biased region" description="Acidic residues" evidence="1">
    <location>
        <begin position="1"/>
        <end position="13"/>
    </location>
</feature>
<comment type="caution">
    <text evidence="2">The sequence shown here is derived from an EMBL/GenBank/DDBJ whole genome shotgun (WGS) entry which is preliminary data.</text>
</comment>
<name>A0A9W7EI51_9STRA</name>
<feature type="region of interest" description="Disordered" evidence="1">
    <location>
        <begin position="97"/>
        <end position="125"/>
    </location>
</feature>
<feature type="compositionally biased region" description="Basic residues" evidence="1">
    <location>
        <begin position="24"/>
        <end position="38"/>
    </location>
</feature>
<reference evidence="3" key="1">
    <citation type="journal article" date="2023" name="Commun. Biol.">
        <title>Genome analysis of Parmales, the sister group of diatoms, reveals the evolutionary specialization of diatoms from phago-mixotrophs to photoautotrophs.</title>
        <authorList>
            <person name="Ban H."/>
            <person name="Sato S."/>
            <person name="Yoshikawa S."/>
            <person name="Yamada K."/>
            <person name="Nakamura Y."/>
            <person name="Ichinomiya M."/>
            <person name="Sato N."/>
            <person name="Blanc-Mathieu R."/>
            <person name="Endo H."/>
            <person name="Kuwata A."/>
            <person name="Ogata H."/>
        </authorList>
    </citation>
    <scope>NUCLEOTIDE SEQUENCE [LARGE SCALE GENOMIC DNA]</scope>
</reference>
<feature type="compositionally biased region" description="Pro residues" evidence="1">
    <location>
        <begin position="103"/>
        <end position="120"/>
    </location>
</feature>
<gene>
    <name evidence="2" type="ORF">TL16_g09071</name>
</gene>
<evidence type="ECO:0000313" key="3">
    <source>
        <dbReference type="Proteomes" id="UP001162640"/>
    </source>
</evidence>
<protein>
    <submittedName>
        <fullName evidence="2">Uncharacterized protein</fullName>
    </submittedName>
</protein>
<dbReference type="EMBL" id="BLQM01000305">
    <property type="protein sequence ID" value="GMH81874.1"/>
    <property type="molecule type" value="Genomic_DNA"/>
</dbReference>
<evidence type="ECO:0000313" key="2">
    <source>
        <dbReference type="EMBL" id="GMH81874.1"/>
    </source>
</evidence>
<evidence type="ECO:0000256" key="1">
    <source>
        <dbReference type="SAM" id="MobiDB-lite"/>
    </source>
</evidence>
<feature type="region of interest" description="Disordered" evidence="1">
    <location>
        <begin position="1"/>
        <end position="58"/>
    </location>
</feature>
<accession>A0A9W7EI51</accession>
<dbReference type="Proteomes" id="UP001162640">
    <property type="component" value="Unassembled WGS sequence"/>
</dbReference>
<organism evidence="2 3">
    <name type="scientific">Triparma laevis f. inornata</name>
    <dbReference type="NCBI Taxonomy" id="1714386"/>
    <lineage>
        <taxon>Eukaryota</taxon>
        <taxon>Sar</taxon>
        <taxon>Stramenopiles</taxon>
        <taxon>Ochrophyta</taxon>
        <taxon>Bolidophyceae</taxon>
        <taxon>Parmales</taxon>
        <taxon>Triparmaceae</taxon>
        <taxon>Triparma</taxon>
    </lineage>
</organism>
<sequence>MDILRDDEDDIIDSSDNGGEGDKKKKKKKRKPRKKKKASPPPPPEPQALSSTEMILEDIASSHPQFTLAQIQSAADTLFSNNGKYDDKDAILAELKGEKSPKPSTPKSPQKSPPPPPPNPLSNSNNSAYAISGWCSDASPTSLTSFLHSPALPLFLLKSISSPAPEFIKVLPTLLKILETVLNIPINLWERVEKTTVEALKSSRELSSAGESSVDLSKVCSRLCEVYTIVGESGNGEEKEKSDNSVQRLTRSVKALKAWDKESKGEKVRIKRSI</sequence>
<dbReference type="AlphaFoldDB" id="A0A9W7EI51"/>